<evidence type="ECO:0000313" key="2">
    <source>
        <dbReference type="Proteomes" id="UP000245626"/>
    </source>
</evidence>
<dbReference type="EMBL" id="KZ820074">
    <property type="protein sequence ID" value="PWN49268.1"/>
    <property type="molecule type" value="Genomic_DNA"/>
</dbReference>
<keyword evidence="1" id="KW-0413">Isomerase</keyword>
<reference evidence="1 2" key="1">
    <citation type="journal article" date="2018" name="Mol. Biol. Evol.">
        <title>Broad Genomic Sampling Reveals a Smut Pathogenic Ancestry of the Fungal Clade Ustilaginomycotina.</title>
        <authorList>
            <person name="Kijpornyongpan T."/>
            <person name="Mondo S.J."/>
            <person name="Barry K."/>
            <person name="Sandor L."/>
            <person name="Lee J."/>
            <person name="Lipzen A."/>
            <person name="Pangilinan J."/>
            <person name="LaButti K."/>
            <person name="Hainaut M."/>
            <person name="Henrissat B."/>
            <person name="Grigoriev I.V."/>
            <person name="Spatafora J.W."/>
            <person name="Aime M.C."/>
        </authorList>
    </citation>
    <scope>NUCLEOTIDE SEQUENCE [LARGE SCALE GENOMIC DNA]</scope>
    <source>
        <strain evidence="1 2">SA 807</strain>
    </source>
</reference>
<evidence type="ECO:0000313" key="1">
    <source>
        <dbReference type="EMBL" id="PWN49268.1"/>
    </source>
</evidence>
<proteinExistence type="predicted"/>
<protein>
    <submittedName>
        <fullName evidence="1">Mannose-6-phosphate isomerase</fullName>
    </submittedName>
</protein>
<gene>
    <name evidence="1" type="ORF">IE53DRAFT_317929</name>
</gene>
<organism evidence="1 2">
    <name type="scientific">Violaceomyces palustris</name>
    <dbReference type="NCBI Taxonomy" id="1673888"/>
    <lineage>
        <taxon>Eukaryota</taxon>
        <taxon>Fungi</taxon>
        <taxon>Dikarya</taxon>
        <taxon>Basidiomycota</taxon>
        <taxon>Ustilaginomycotina</taxon>
        <taxon>Ustilaginomycetes</taxon>
        <taxon>Violaceomycetales</taxon>
        <taxon>Violaceomycetaceae</taxon>
        <taxon>Violaceomyces</taxon>
    </lineage>
</organism>
<dbReference type="Proteomes" id="UP000245626">
    <property type="component" value="Unassembled WGS sequence"/>
</dbReference>
<sequence>MPPDHGSVFQILPGVQSYDWGMKRSSRVATFAKATSQLDFDFQPDRPYAELWMGTHPSLPSRVIPPPWSSTATPSSSEFQPLSSYLASNPHLIGEKVLEKFSSQQGTNLSLPFLFKVLSVGKALSIQAHPDKRLGKELHEKRPEIYKDPNHKPEMAIALTPFSGFCGFRPLQEILGFLKRVPELERLVSLDQGTVEAAERAVERNEDKALRSSLKLIFGRLMRSKEEEYTLQAQSLVRRYSTDEGWRQEVDPEVRERVLSLNEQFPNDIGIFCTFLLNTVKLKPGEALFLGANEPHAYLEGEILECMAESDNVVRAGLTPKLRDVETLVEMLTYSSGDRVGRLQGEPPATWMVKSSERGGEDDDEDDAKTLMFDPPIEEFSVLVSRIRAGEHEDHEAIQGPSILLHLQGQGKIEFEDEGEKEEDEKGQSENRRREFQLDETKPGKVFFIGSSKPIRLVSSSLGGAELVVARAFVVV</sequence>
<name>A0ACD0NTU6_9BASI</name>
<keyword evidence="2" id="KW-1185">Reference proteome</keyword>
<accession>A0ACD0NTU6</accession>